<proteinExistence type="predicted"/>
<evidence type="ECO:0000313" key="3">
    <source>
        <dbReference type="Proteomes" id="UP000179270"/>
    </source>
</evidence>
<dbReference type="Proteomes" id="UP000179270">
    <property type="component" value="Unassembled WGS sequence"/>
</dbReference>
<sequence length="67" mass="7573">MFNKINNLKKHHQLLASLIVGIGLISVWRGIWGLMDLYIIPDNPLVSFLISILFGVGILYLTHKNLS</sequence>
<dbReference type="EMBL" id="MGAF01000025">
    <property type="protein sequence ID" value="OGK40873.1"/>
    <property type="molecule type" value="Genomic_DNA"/>
</dbReference>
<organism evidence="2 3">
    <name type="scientific">Candidatus Roizmanbacteria bacterium RIFCSPLOWO2_01_FULL_35_13</name>
    <dbReference type="NCBI Taxonomy" id="1802055"/>
    <lineage>
        <taxon>Bacteria</taxon>
        <taxon>Candidatus Roizmaniibacteriota</taxon>
    </lineage>
</organism>
<dbReference type="InterPro" id="IPR032751">
    <property type="entry name" value="Fuseless"/>
</dbReference>
<evidence type="ECO:0000256" key="1">
    <source>
        <dbReference type="SAM" id="Phobius"/>
    </source>
</evidence>
<keyword evidence="1" id="KW-0472">Membrane</keyword>
<gene>
    <name evidence="2" type="ORF">A3A74_06020</name>
</gene>
<protein>
    <submittedName>
        <fullName evidence="2">Uncharacterized protein</fullName>
    </submittedName>
</protein>
<dbReference type="Pfam" id="PF15993">
    <property type="entry name" value="Fuseless"/>
    <property type="match status" value="1"/>
</dbReference>
<dbReference type="AlphaFoldDB" id="A0A1F7IBY7"/>
<feature type="transmembrane region" description="Helical" evidence="1">
    <location>
        <begin position="12"/>
        <end position="32"/>
    </location>
</feature>
<keyword evidence="1" id="KW-0812">Transmembrane</keyword>
<comment type="caution">
    <text evidence="2">The sequence shown here is derived from an EMBL/GenBank/DDBJ whole genome shotgun (WGS) entry which is preliminary data.</text>
</comment>
<feature type="transmembrane region" description="Helical" evidence="1">
    <location>
        <begin position="44"/>
        <end position="62"/>
    </location>
</feature>
<name>A0A1F7IBY7_9BACT</name>
<accession>A0A1F7IBY7</accession>
<keyword evidence="1" id="KW-1133">Transmembrane helix</keyword>
<evidence type="ECO:0000313" key="2">
    <source>
        <dbReference type="EMBL" id="OGK40873.1"/>
    </source>
</evidence>
<reference evidence="2 3" key="1">
    <citation type="journal article" date="2016" name="Nat. Commun.">
        <title>Thousands of microbial genomes shed light on interconnected biogeochemical processes in an aquifer system.</title>
        <authorList>
            <person name="Anantharaman K."/>
            <person name="Brown C.T."/>
            <person name="Hug L.A."/>
            <person name="Sharon I."/>
            <person name="Castelle C.J."/>
            <person name="Probst A.J."/>
            <person name="Thomas B.C."/>
            <person name="Singh A."/>
            <person name="Wilkins M.J."/>
            <person name="Karaoz U."/>
            <person name="Brodie E.L."/>
            <person name="Williams K.H."/>
            <person name="Hubbard S.S."/>
            <person name="Banfield J.F."/>
        </authorList>
    </citation>
    <scope>NUCLEOTIDE SEQUENCE [LARGE SCALE GENOMIC DNA]</scope>
</reference>